<evidence type="ECO:0000313" key="1">
    <source>
        <dbReference type="EMBL" id="MFD1706145.1"/>
    </source>
</evidence>
<dbReference type="EMBL" id="JBHUEO010000009">
    <property type="protein sequence ID" value="MFD1706145.1"/>
    <property type="molecule type" value="Genomic_DNA"/>
</dbReference>
<comment type="caution">
    <text evidence="1">The sequence shown here is derived from an EMBL/GenBank/DDBJ whole genome shotgun (WGS) entry which is preliminary data.</text>
</comment>
<dbReference type="RefSeq" id="WP_380772714.1">
    <property type="nucleotide sequence ID" value="NZ_JBHUEO010000009.1"/>
</dbReference>
<organism evidence="1 2">
    <name type="scientific">Siminovitchia sediminis</name>
    <dbReference type="NCBI Taxonomy" id="1274353"/>
    <lineage>
        <taxon>Bacteria</taxon>
        <taxon>Bacillati</taxon>
        <taxon>Bacillota</taxon>
        <taxon>Bacilli</taxon>
        <taxon>Bacillales</taxon>
        <taxon>Bacillaceae</taxon>
        <taxon>Siminovitchia</taxon>
    </lineage>
</organism>
<accession>A0ABW4KD77</accession>
<sequence>MNDKHECKNGRNHSVLQTWISYKDFQLLPEFREADNDFPKS</sequence>
<protein>
    <submittedName>
        <fullName evidence="1">Uncharacterized protein</fullName>
    </submittedName>
</protein>
<name>A0ABW4KD77_9BACI</name>
<keyword evidence="2" id="KW-1185">Reference proteome</keyword>
<reference evidence="2" key="1">
    <citation type="journal article" date="2019" name="Int. J. Syst. Evol. Microbiol.">
        <title>The Global Catalogue of Microorganisms (GCM) 10K type strain sequencing project: providing services to taxonomists for standard genome sequencing and annotation.</title>
        <authorList>
            <consortium name="The Broad Institute Genomics Platform"/>
            <consortium name="The Broad Institute Genome Sequencing Center for Infectious Disease"/>
            <person name="Wu L."/>
            <person name="Ma J."/>
        </authorList>
    </citation>
    <scope>NUCLEOTIDE SEQUENCE [LARGE SCALE GENOMIC DNA]</scope>
    <source>
        <strain evidence="2">CGMCC 1.12295</strain>
    </source>
</reference>
<evidence type="ECO:0000313" key="2">
    <source>
        <dbReference type="Proteomes" id="UP001597301"/>
    </source>
</evidence>
<proteinExistence type="predicted"/>
<gene>
    <name evidence="1" type="ORF">ACFSCZ_05160</name>
</gene>
<dbReference type="Proteomes" id="UP001597301">
    <property type="component" value="Unassembled WGS sequence"/>
</dbReference>